<reference evidence="1 2" key="1">
    <citation type="submission" date="2017-06" db="EMBL/GenBank/DDBJ databases">
        <title>Comparative genomic analysis of Ambrosia Fusariam Clade fungi.</title>
        <authorList>
            <person name="Stajich J.E."/>
            <person name="Carrillo J."/>
            <person name="Kijimoto T."/>
            <person name="Eskalen A."/>
            <person name="O'Donnell K."/>
            <person name="Kasson M."/>
        </authorList>
    </citation>
    <scope>NUCLEOTIDE SEQUENCE [LARGE SCALE GENOMIC DNA]</scope>
    <source>
        <strain evidence="1">UCR3666</strain>
    </source>
</reference>
<name>A0A3M2QTQ4_9HYPO</name>
<dbReference type="EMBL" id="NKUJ01000917">
    <property type="protein sequence ID" value="RMI96290.1"/>
    <property type="molecule type" value="Genomic_DNA"/>
</dbReference>
<dbReference type="AlphaFoldDB" id="A0A3M2QTQ4"/>
<protein>
    <submittedName>
        <fullName evidence="1">Uncharacterized protein</fullName>
    </submittedName>
</protein>
<sequence length="173" mass="18377">MWFNAIQPHSSTSGPLRPNAVWSMETGGSEFTACHRLQCQLAATPTICDGPLPTLSAKIHHLAGHNLRVALSAERCTSLPHRPGVLATRVYEELTAMMLVALSTSKKSLAHRNPIAPIPTTDCHMDPHRQSVTRTTAASLAAFTRLPRLVEVERSGAAVMGAILAASAGAAPD</sequence>
<keyword evidence="2" id="KW-1185">Reference proteome</keyword>
<comment type="caution">
    <text evidence="1">The sequence shown here is derived from an EMBL/GenBank/DDBJ whole genome shotgun (WGS) entry which is preliminary data.</text>
</comment>
<gene>
    <name evidence="1" type="ORF">CDV36_016345</name>
</gene>
<accession>A0A3M2QTQ4</accession>
<proteinExistence type="predicted"/>
<evidence type="ECO:0000313" key="1">
    <source>
        <dbReference type="EMBL" id="RMI96290.1"/>
    </source>
</evidence>
<organism evidence="1 2">
    <name type="scientific">Fusarium kuroshium</name>
    <dbReference type="NCBI Taxonomy" id="2010991"/>
    <lineage>
        <taxon>Eukaryota</taxon>
        <taxon>Fungi</taxon>
        <taxon>Dikarya</taxon>
        <taxon>Ascomycota</taxon>
        <taxon>Pezizomycotina</taxon>
        <taxon>Sordariomycetes</taxon>
        <taxon>Hypocreomycetidae</taxon>
        <taxon>Hypocreales</taxon>
        <taxon>Nectriaceae</taxon>
        <taxon>Fusarium</taxon>
        <taxon>Fusarium solani species complex</taxon>
    </lineage>
</organism>
<dbReference type="Proteomes" id="UP000277212">
    <property type="component" value="Unassembled WGS sequence"/>
</dbReference>
<evidence type="ECO:0000313" key="2">
    <source>
        <dbReference type="Proteomes" id="UP000277212"/>
    </source>
</evidence>